<sequence length="563" mass="62694">MAPAQILPYQVILRNSETPNGAALSLLSCLFSKSNSNIVSKNRRRFQSTLLGAVALSHGIIFIALSILTSQIVLGRTVVSKATSTCGHWIVRPNNGSEKSLANSEWVLNSTLDADNYVQNCYFGSQGTGIFDCEKLESQSFPFSVFHNATCPFESHVCRTDSAFAMETHNISLAQLGINTKLADQLYFRKRTTCAPIREELFYVKTYTSNDLDWLKEGDNRTLYGFYAGLPTFPNGTLPHMVPNDHLIPSYEVTAYYIPLNATNTTSQNHSLLLSDPLPRGFHGPSIVLLEGRGVTFHEESDDPLWSVHTKVKYGNGTLAGVNLDEAPVMYRMDSDLNIIGCDERIQICHRSTNRCLPWSGLMPEFKATELDDRAAVDVETVLDINIPLMIVTPLLDKTSIPDGIAGRGGSSLRASRTLYGGRQLRLEPEQWKTELTYWFGLGMARLQLDIYKTIERHDGLNVDGAMNVWADLPSGSMQEMLCGKIKFRSPNHTSLSFTGVIVVVVVSSVLIALSFFEVLVDLMPAKWKGNRVLLWAWSENLALLEGKQRVESETLDRRETKV</sequence>
<feature type="transmembrane region" description="Helical" evidence="1">
    <location>
        <begin position="496"/>
        <end position="521"/>
    </location>
</feature>
<accession>A0A428Q283</accession>
<evidence type="ECO:0000256" key="1">
    <source>
        <dbReference type="SAM" id="Phobius"/>
    </source>
</evidence>
<proteinExistence type="predicted"/>
<keyword evidence="1" id="KW-1133">Transmembrane helix</keyword>
<comment type="caution">
    <text evidence="2">The sequence shown here is derived from an EMBL/GenBank/DDBJ whole genome shotgun (WGS) entry which is preliminary data.</text>
</comment>
<evidence type="ECO:0000313" key="2">
    <source>
        <dbReference type="EMBL" id="RSL59383.1"/>
    </source>
</evidence>
<dbReference type="Proteomes" id="UP000288168">
    <property type="component" value="Unassembled WGS sequence"/>
</dbReference>
<organism evidence="2 3">
    <name type="scientific">Fusarium duplospermum</name>
    <dbReference type="NCBI Taxonomy" id="1325734"/>
    <lineage>
        <taxon>Eukaryota</taxon>
        <taxon>Fungi</taxon>
        <taxon>Dikarya</taxon>
        <taxon>Ascomycota</taxon>
        <taxon>Pezizomycotina</taxon>
        <taxon>Sordariomycetes</taxon>
        <taxon>Hypocreomycetidae</taxon>
        <taxon>Hypocreales</taxon>
        <taxon>Nectriaceae</taxon>
        <taxon>Fusarium</taxon>
        <taxon>Fusarium solani species complex</taxon>
    </lineage>
</organism>
<keyword evidence="3" id="KW-1185">Reference proteome</keyword>
<dbReference type="EMBL" id="NKCI01000066">
    <property type="protein sequence ID" value="RSL59383.1"/>
    <property type="molecule type" value="Genomic_DNA"/>
</dbReference>
<gene>
    <name evidence="2" type="ORF">CEP54_007295</name>
</gene>
<feature type="transmembrane region" description="Helical" evidence="1">
    <location>
        <begin position="50"/>
        <end position="74"/>
    </location>
</feature>
<protein>
    <submittedName>
        <fullName evidence="2">Uncharacterized protein</fullName>
    </submittedName>
</protein>
<dbReference type="STRING" id="1325734.A0A428Q283"/>
<name>A0A428Q283_9HYPO</name>
<dbReference type="OrthoDB" id="3540210at2759"/>
<evidence type="ECO:0000313" key="3">
    <source>
        <dbReference type="Proteomes" id="UP000288168"/>
    </source>
</evidence>
<keyword evidence="1" id="KW-0812">Transmembrane</keyword>
<keyword evidence="1" id="KW-0472">Membrane</keyword>
<reference evidence="2 3" key="1">
    <citation type="submission" date="2017-06" db="EMBL/GenBank/DDBJ databases">
        <title>Comparative genomic analysis of Ambrosia Fusariam Clade fungi.</title>
        <authorList>
            <person name="Stajich J.E."/>
            <person name="Carrillo J."/>
            <person name="Kijimoto T."/>
            <person name="Eskalen A."/>
            <person name="O'Donnell K."/>
            <person name="Kasson M."/>
        </authorList>
    </citation>
    <scope>NUCLEOTIDE SEQUENCE [LARGE SCALE GENOMIC DNA]</scope>
    <source>
        <strain evidence="2 3">NRRL62584</strain>
    </source>
</reference>
<dbReference type="AlphaFoldDB" id="A0A428Q283"/>